<accession>A0A0D1H2Z4</accession>
<dbReference type="EMBL" id="UHAQ01000003">
    <property type="protein sequence ID" value="SUK89973.1"/>
    <property type="molecule type" value="Genomic_DNA"/>
</dbReference>
<dbReference type="Proteomes" id="UP000238775">
    <property type="component" value="Unassembled WGS sequence"/>
</dbReference>
<organism evidence="6 17">
    <name type="scientific">Staphylococcus aureus</name>
    <dbReference type="NCBI Taxonomy" id="1280"/>
    <lineage>
        <taxon>Bacteria</taxon>
        <taxon>Bacillati</taxon>
        <taxon>Bacillota</taxon>
        <taxon>Bacilli</taxon>
        <taxon>Bacillales</taxon>
        <taxon>Staphylococcaceae</taxon>
        <taxon>Staphylococcus</taxon>
    </lineage>
</organism>
<dbReference type="Proteomes" id="UP000249913">
    <property type="component" value="Unassembled WGS sequence"/>
</dbReference>
<evidence type="ECO:0000313" key="12">
    <source>
        <dbReference type="EMBL" id="SUK17680.1"/>
    </source>
</evidence>
<evidence type="ECO:0000313" key="8">
    <source>
        <dbReference type="EMBL" id="QJR06854.1"/>
    </source>
</evidence>
<reference evidence="3 15" key="1">
    <citation type="submission" date="2015-01" db="EMBL/GenBank/DDBJ databases">
        <title>Characterization of Swiss Staphylococcus aureus strains involved in food poisoning.</title>
        <authorList>
            <person name="Crovadore J."/>
            <person name="Chablais R."/>
            <person name="Tonacini J."/>
            <person name="Schnyder B."/>
            <person name="Lefort F."/>
        </authorList>
    </citation>
    <scope>NUCLEOTIDE SEQUENCE [LARGE SCALE GENOMIC DNA]</scope>
    <source>
        <strain evidence="3 15">SA-120</strain>
    </source>
</reference>
<dbReference type="Proteomes" id="UP000463077">
    <property type="component" value="Unassembled WGS sequence"/>
</dbReference>
<evidence type="ECO:0000313" key="6">
    <source>
        <dbReference type="EMBL" id="PPJ73369.1"/>
    </source>
</evidence>
<proteinExistence type="predicted"/>
<gene>
    <name evidence="1" type="ORF">BN1321_170009</name>
    <name evidence="6" type="ORF">CV021_10490</name>
    <name evidence="4" type="ORF">E1948_00820</name>
    <name evidence="7" type="ORF">E1948_03455</name>
    <name evidence="2" type="ORF">ERS391062_00225</name>
    <name evidence="5" type="ORF">GAY54_01860</name>
    <name evidence="8" type="ORF">HH313_000676</name>
    <name evidence="14" type="ORF">NCTC5664_03092</name>
    <name evidence="13" type="ORF">NCTC6133_00811</name>
    <name evidence="9" type="ORF">NCTC7878_03311</name>
    <name evidence="12" type="ORF">NCTC7972_01243</name>
    <name evidence="3" type="ORF">QU38_10425</name>
    <name evidence="10" type="ORF">SAMEA1466929_00709</name>
    <name evidence="11" type="ORF">SAMEA1531725_00984</name>
</gene>
<dbReference type="KEGG" id="sams:NI36_03410"/>
<evidence type="ECO:0000313" key="22">
    <source>
        <dbReference type="Proteomes" id="UP000254502"/>
    </source>
</evidence>
<evidence type="ECO:0000313" key="1">
    <source>
        <dbReference type="EMBL" id="CRI08121.1"/>
    </source>
</evidence>
<evidence type="ECO:0000313" key="23">
    <source>
        <dbReference type="Proteomes" id="UP000255091"/>
    </source>
</evidence>
<protein>
    <submittedName>
        <fullName evidence="6">Uncharacterized protein</fullName>
    </submittedName>
</protein>
<reference evidence="6 17" key="4">
    <citation type="submission" date="2017-11" db="EMBL/GenBank/DDBJ databases">
        <authorList>
            <person name="Founou R.C."/>
            <person name="Founou L."/>
            <person name="Allam M."/>
            <person name="Ismail A."/>
            <person name="Essack S.Y."/>
        </authorList>
    </citation>
    <scope>NUCLEOTIDE SEQUENCE [LARGE SCALE GENOMIC DNA]</scope>
    <source>
        <strain evidence="6 17">G703N2B1</strain>
    </source>
</reference>
<dbReference type="Proteomes" id="UP000070985">
    <property type="component" value="Unassembled WGS sequence"/>
</dbReference>
<evidence type="ECO:0000313" key="2">
    <source>
        <dbReference type="EMBL" id="CZQ52467.1"/>
    </source>
</evidence>
<reference evidence="1 16" key="2">
    <citation type="submission" date="2015-04" db="EMBL/GenBank/DDBJ databases">
        <authorList>
            <person name="Syromyatnikov M.Y."/>
            <person name="Popov V.N."/>
        </authorList>
    </citation>
    <scope>NUCLEOTIDE SEQUENCE [LARGE SCALE GENOMIC DNA]</scope>
    <source>
        <strain evidence="1 16">AH1</strain>
    </source>
</reference>
<reference evidence="18 19" key="5">
    <citation type="submission" date="2018-06" db="EMBL/GenBank/DDBJ databases">
        <authorList>
            <consortium name="Pathogen Informatics"/>
            <person name="Doyle S."/>
        </authorList>
    </citation>
    <scope>NUCLEOTIDE SEQUENCE [LARGE SCALE GENOMIC DNA]</scope>
    <source>
        <strain evidence="10 19">EOE047</strain>
        <strain evidence="11 20">EOE173</strain>
        <strain evidence="14 22">NCTC5664</strain>
        <strain evidence="13 23">NCTC6133</strain>
        <strain evidence="9 18">NCTC7878</strain>
        <strain evidence="12 21">NCTC7972</strain>
    </source>
</reference>
<dbReference type="PATRIC" id="fig|1280.3363.peg.1213"/>
<dbReference type="Proteomes" id="UP000032274">
    <property type="component" value="Unassembled WGS sequence"/>
</dbReference>
<evidence type="ECO:0000313" key="18">
    <source>
        <dbReference type="Proteomes" id="UP000249913"/>
    </source>
</evidence>
<reference evidence="4" key="9">
    <citation type="submission" date="2021-08" db="EMBL/GenBank/DDBJ databases">
        <title>Whole-genome sequencing of local methicillin-resistant S. aureus strain Lr2.</title>
        <authorList>
            <person name="Ali A."/>
            <person name="Ullah N."/>
        </authorList>
    </citation>
    <scope>NUCLEOTIDE SEQUENCE</scope>
    <source>
        <strain evidence="4">Lr2</strain>
    </source>
</reference>
<dbReference type="RefSeq" id="WP_000545116.1">
    <property type="nucleotide sequence ID" value="NZ_AP014942.1"/>
</dbReference>
<dbReference type="Proteomes" id="UP000309390">
    <property type="component" value="Unassembled WGS sequence"/>
</dbReference>
<accession>A0A090LR32</accession>
<reference evidence="2" key="3">
    <citation type="submission" date="2016-02" db="EMBL/GenBank/DDBJ databases">
        <authorList>
            <consortium name="Pathogen Informatics"/>
        </authorList>
    </citation>
    <scope>NUCLEOTIDE SEQUENCE</scope>
    <source>
        <strain evidence="2">1943STDY5698364</strain>
    </source>
</reference>
<dbReference type="EMBL" id="CVOQ01000009">
    <property type="protein sequence ID" value="CRI08121.1"/>
    <property type="molecule type" value="Genomic_DNA"/>
</dbReference>
<reference evidence="5 24" key="6">
    <citation type="journal article" date="2019" name="Int. J. Infect. Dis.">
        <title>Characterization of a community-acquired methicillin-resistant sequence type 338 Staphylococcus aureus strain containing a staphylococcal cassette chromosome mec type VT.</title>
        <authorList>
            <person name="Chen Y."/>
            <person name="Hong J."/>
            <person name="Chen Y."/>
            <person name="Wang H."/>
            <person name="Yu Y."/>
            <person name="Qu T."/>
        </authorList>
    </citation>
    <scope>NUCLEOTIDE SEQUENCE [LARGE SCALE GENOMIC DNA]</scope>
    <source>
        <strain evidence="5 24">LJ05</strain>
    </source>
</reference>
<reference evidence="7" key="7">
    <citation type="submission" date="2019-04" db="EMBL/GenBank/DDBJ databases">
        <title>Whole-genome sequencing of local methicillin-resistant S. aureus strain Lr2.</title>
        <authorList>
            <person name="Ullah N."/>
            <person name="Ali A."/>
        </authorList>
    </citation>
    <scope>NUCLEOTIDE SEQUENCE [LARGE SCALE GENOMIC DNA]</scope>
    <source>
        <strain evidence="7">Lr2</strain>
    </source>
</reference>
<evidence type="ECO:0000313" key="5">
    <source>
        <dbReference type="EMBL" id="MUG51294.1"/>
    </source>
</evidence>
<evidence type="ECO:0000313" key="14">
    <source>
        <dbReference type="EMBL" id="SUK89973.1"/>
    </source>
</evidence>
<dbReference type="Proteomes" id="UP000254502">
    <property type="component" value="Unassembled WGS sequence"/>
</dbReference>
<evidence type="ECO:0000313" key="3">
    <source>
        <dbReference type="EMBL" id="KIT96244.1"/>
    </source>
</evidence>
<dbReference type="AlphaFoldDB" id="A0A0D1H2Z4"/>
<evidence type="ECO:0000313" key="19">
    <source>
        <dbReference type="Proteomes" id="UP000249918"/>
    </source>
</evidence>
<dbReference type="EMBL" id="FJNR01000001">
    <property type="protein sequence ID" value="CZQ52467.1"/>
    <property type="molecule type" value="Genomic_DNA"/>
</dbReference>
<evidence type="ECO:0000313" key="9">
    <source>
        <dbReference type="EMBL" id="SQA00152.1"/>
    </source>
</evidence>
<evidence type="ECO:0000313" key="16">
    <source>
        <dbReference type="Proteomes" id="UP000039437"/>
    </source>
</evidence>
<dbReference type="EMBL" id="PGWZ01000405">
    <property type="protein sequence ID" value="PPJ73369.1"/>
    <property type="molecule type" value="Genomic_DNA"/>
</dbReference>
<evidence type="ECO:0000313" key="15">
    <source>
        <dbReference type="Proteomes" id="UP000032274"/>
    </source>
</evidence>
<dbReference type="EMBL" id="CP038850">
    <property type="protein sequence ID" value="QCT56528.1"/>
    <property type="molecule type" value="Genomic_DNA"/>
</dbReference>
<dbReference type="Proteomes" id="UP000255091">
    <property type="component" value="Unassembled WGS sequence"/>
</dbReference>
<dbReference type="Proteomes" id="UP000254224">
    <property type="component" value="Unassembled WGS sequence"/>
</dbReference>
<dbReference type="EMBL" id="WFHO01000005">
    <property type="protein sequence ID" value="MUG51294.1"/>
    <property type="molecule type" value="Genomic_DNA"/>
</dbReference>
<dbReference type="Proteomes" id="UP000039437">
    <property type="component" value="Unassembled WGS sequence"/>
</dbReference>
<dbReference type="EMBL" id="UAUX01000016">
    <property type="protein sequence ID" value="SQA00152.1"/>
    <property type="molecule type" value="Genomic_DNA"/>
</dbReference>
<dbReference type="Proteomes" id="UP000249918">
    <property type="component" value="Unassembled WGS sequence"/>
</dbReference>
<evidence type="ECO:0000313" key="25">
    <source>
        <dbReference type="Proteomes" id="UP000502818"/>
    </source>
</evidence>
<dbReference type="Proteomes" id="UP000502818">
    <property type="component" value="Chromosome"/>
</dbReference>
<evidence type="ECO:0000313" key="7">
    <source>
        <dbReference type="EMBL" id="QCT56528.1"/>
    </source>
</evidence>
<evidence type="ECO:0000313" key="13">
    <source>
        <dbReference type="EMBL" id="SUK35962.1"/>
    </source>
</evidence>
<dbReference type="EMBL" id="UHAP01000001">
    <property type="protein sequence ID" value="SUK35962.1"/>
    <property type="molecule type" value="Genomic_DNA"/>
</dbReference>
<dbReference type="EMBL" id="UELG01000004">
    <property type="protein sequence ID" value="SRZ65374.1"/>
    <property type="molecule type" value="Genomic_DNA"/>
</dbReference>
<evidence type="ECO:0000313" key="21">
    <source>
        <dbReference type="Proteomes" id="UP000254224"/>
    </source>
</evidence>
<name>A0A0D1H2Z4_STAAU</name>
<dbReference type="EMBL" id="UDJK01000002">
    <property type="protein sequence ID" value="SRC22401.1"/>
    <property type="molecule type" value="Genomic_DNA"/>
</dbReference>
<dbReference type="Proteomes" id="UP000250286">
    <property type="component" value="Unassembled WGS sequence"/>
</dbReference>
<evidence type="ECO:0000313" key="11">
    <source>
        <dbReference type="EMBL" id="SRZ65374.1"/>
    </source>
</evidence>
<dbReference type="EMBL" id="JXIG01000628">
    <property type="protein sequence ID" value="KIT96244.1"/>
    <property type="molecule type" value="Genomic_DNA"/>
</dbReference>
<evidence type="ECO:0000313" key="17">
    <source>
        <dbReference type="Proteomes" id="UP000238775"/>
    </source>
</evidence>
<dbReference type="OMA" id="HIELVSY"/>
<dbReference type="EMBL" id="CP053070">
    <property type="protein sequence ID" value="QJR06854.1"/>
    <property type="molecule type" value="Genomic_DNA"/>
</dbReference>
<dbReference type="EMBL" id="UHAI01000002">
    <property type="protein sequence ID" value="SUK17680.1"/>
    <property type="molecule type" value="Genomic_DNA"/>
</dbReference>
<sequence>MHEQDFRILEGQDITLPELGRELENITGRTIADSTGEIKRVIAHLPNFESDTDTFVATYRLNHQQDFIDATFTALKSDRARLKEVPVHVELISYISKSK</sequence>
<evidence type="ECO:0000313" key="10">
    <source>
        <dbReference type="EMBL" id="SRC22401.1"/>
    </source>
</evidence>
<evidence type="ECO:0000313" key="20">
    <source>
        <dbReference type="Proteomes" id="UP000250286"/>
    </source>
</evidence>
<evidence type="ECO:0000313" key="4">
    <source>
        <dbReference type="EMBL" id="MBX8593157.1"/>
    </source>
</evidence>
<evidence type="ECO:0000313" key="24">
    <source>
        <dbReference type="Proteomes" id="UP000463077"/>
    </source>
</evidence>
<dbReference type="EMBL" id="JAIGOF010000001">
    <property type="protein sequence ID" value="MBX8593157.1"/>
    <property type="molecule type" value="Genomic_DNA"/>
</dbReference>
<reference evidence="8 25" key="8">
    <citation type="submission" date="2020-04" db="EMBL/GenBank/DDBJ databases">
        <authorList>
            <person name="Kim J.-M."/>
            <person name="Chung S.H."/>
            <person name="Kim I."/>
            <person name="Kim J.-S."/>
        </authorList>
    </citation>
    <scope>NUCLEOTIDE SEQUENCE [LARGE SCALE GENOMIC DNA]</scope>
    <source>
        <strain evidence="8">HL20709</strain>
    </source>
</reference>